<reference evidence="2 3" key="1">
    <citation type="submission" date="2023-03" db="EMBL/GenBank/DDBJ databases">
        <title>High recombination rates correlate with genetic variation in Cardiocondyla obscurior ants.</title>
        <authorList>
            <person name="Errbii M."/>
        </authorList>
    </citation>
    <scope>NUCLEOTIDE SEQUENCE [LARGE SCALE GENOMIC DNA]</scope>
    <source>
        <strain evidence="2">Alpha-2009</strain>
        <tissue evidence="2">Whole body</tissue>
    </source>
</reference>
<evidence type="ECO:0000313" key="2">
    <source>
        <dbReference type="EMBL" id="KAL0100721.1"/>
    </source>
</evidence>
<keyword evidence="3" id="KW-1185">Reference proteome</keyword>
<feature type="region of interest" description="Disordered" evidence="1">
    <location>
        <begin position="44"/>
        <end position="111"/>
    </location>
</feature>
<dbReference type="Proteomes" id="UP001430953">
    <property type="component" value="Unassembled WGS sequence"/>
</dbReference>
<comment type="caution">
    <text evidence="2">The sequence shown here is derived from an EMBL/GenBank/DDBJ whole genome shotgun (WGS) entry which is preliminary data.</text>
</comment>
<dbReference type="EMBL" id="JADYXP020000025">
    <property type="protein sequence ID" value="KAL0100721.1"/>
    <property type="molecule type" value="Genomic_DNA"/>
</dbReference>
<sequence>MHLAFGAVKATNYVRILETRYSLRPVIYLRNDKAVINNTKSIASTNVQSRSRTDCNKQPLDRKSERQRARPRLSADDERRPPSNHENLIEGLSGKDNFLGISRGAGGQLVG</sequence>
<gene>
    <name evidence="2" type="ORF">PUN28_019242</name>
</gene>
<proteinExistence type="predicted"/>
<evidence type="ECO:0000313" key="3">
    <source>
        <dbReference type="Proteomes" id="UP001430953"/>
    </source>
</evidence>
<organism evidence="2 3">
    <name type="scientific">Cardiocondyla obscurior</name>
    <dbReference type="NCBI Taxonomy" id="286306"/>
    <lineage>
        <taxon>Eukaryota</taxon>
        <taxon>Metazoa</taxon>
        <taxon>Ecdysozoa</taxon>
        <taxon>Arthropoda</taxon>
        <taxon>Hexapoda</taxon>
        <taxon>Insecta</taxon>
        <taxon>Pterygota</taxon>
        <taxon>Neoptera</taxon>
        <taxon>Endopterygota</taxon>
        <taxon>Hymenoptera</taxon>
        <taxon>Apocrita</taxon>
        <taxon>Aculeata</taxon>
        <taxon>Formicoidea</taxon>
        <taxon>Formicidae</taxon>
        <taxon>Myrmicinae</taxon>
        <taxon>Cardiocondyla</taxon>
    </lineage>
</organism>
<evidence type="ECO:0000256" key="1">
    <source>
        <dbReference type="SAM" id="MobiDB-lite"/>
    </source>
</evidence>
<feature type="compositionally biased region" description="Basic and acidic residues" evidence="1">
    <location>
        <begin position="51"/>
        <end position="83"/>
    </location>
</feature>
<name>A0AAW2EEH1_9HYME</name>
<accession>A0AAW2EEH1</accession>
<protein>
    <submittedName>
        <fullName evidence="2">Uncharacterized protein</fullName>
    </submittedName>
</protein>
<dbReference type="AlphaFoldDB" id="A0AAW2EEH1"/>